<dbReference type="Proteomes" id="UP001175211">
    <property type="component" value="Unassembled WGS sequence"/>
</dbReference>
<reference evidence="1" key="1">
    <citation type="submission" date="2023-06" db="EMBL/GenBank/DDBJ databases">
        <authorList>
            <consortium name="Lawrence Berkeley National Laboratory"/>
            <person name="Ahrendt S."/>
            <person name="Sahu N."/>
            <person name="Indic B."/>
            <person name="Wong-Bajracharya J."/>
            <person name="Merenyi Z."/>
            <person name="Ke H.-M."/>
            <person name="Monk M."/>
            <person name="Kocsube S."/>
            <person name="Drula E."/>
            <person name="Lipzen A."/>
            <person name="Balint B."/>
            <person name="Henrissat B."/>
            <person name="Andreopoulos B."/>
            <person name="Martin F.M."/>
            <person name="Harder C.B."/>
            <person name="Rigling D."/>
            <person name="Ford K.L."/>
            <person name="Foster G.D."/>
            <person name="Pangilinan J."/>
            <person name="Papanicolaou A."/>
            <person name="Barry K."/>
            <person name="LaButti K."/>
            <person name="Viragh M."/>
            <person name="Koriabine M."/>
            <person name="Yan M."/>
            <person name="Riley R."/>
            <person name="Champramary S."/>
            <person name="Plett K.L."/>
            <person name="Tsai I.J."/>
            <person name="Slot J."/>
            <person name="Sipos G."/>
            <person name="Plett J."/>
            <person name="Nagy L.G."/>
            <person name="Grigoriev I.V."/>
        </authorList>
    </citation>
    <scope>NUCLEOTIDE SEQUENCE</scope>
    <source>
        <strain evidence="1">CCBAS 213</strain>
    </source>
</reference>
<keyword evidence="2" id="KW-1185">Reference proteome</keyword>
<dbReference type="AlphaFoldDB" id="A0AA39JZ11"/>
<accession>A0AA39JZ11</accession>
<gene>
    <name evidence="1" type="ORF">EV420DRAFT_1646619</name>
</gene>
<name>A0AA39JZ11_ARMTA</name>
<sequence>MSTKIYIALNIFELGTLKGKYHWAIALPRPEFNYRPDKPLDLYQSVFDDKTDSWVADHRVGPNALSTLDILEFMFLIQLPSVNTSFDEVSKFIQLEEPTQGSTPLPRERDDWSCAQGSVDDTDAYYDYICRMKGLTREVAMSAGSNNPQFVGQVVNKVRIIDRQ</sequence>
<proteinExistence type="predicted"/>
<dbReference type="RefSeq" id="XP_060327257.1">
    <property type="nucleotide sequence ID" value="XM_060477936.1"/>
</dbReference>
<evidence type="ECO:0000313" key="1">
    <source>
        <dbReference type="EMBL" id="KAK0450386.1"/>
    </source>
</evidence>
<evidence type="ECO:0000313" key="2">
    <source>
        <dbReference type="Proteomes" id="UP001175211"/>
    </source>
</evidence>
<dbReference type="GeneID" id="85361484"/>
<protein>
    <submittedName>
        <fullName evidence="1">Uncharacterized protein</fullName>
    </submittedName>
</protein>
<comment type="caution">
    <text evidence="1">The sequence shown here is derived from an EMBL/GenBank/DDBJ whole genome shotgun (WGS) entry which is preliminary data.</text>
</comment>
<organism evidence="1 2">
    <name type="scientific">Armillaria tabescens</name>
    <name type="common">Ringless honey mushroom</name>
    <name type="synonym">Agaricus tabescens</name>
    <dbReference type="NCBI Taxonomy" id="1929756"/>
    <lineage>
        <taxon>Eukaryota</taxon>
        <taxon>Fungi</taxon>
        <taxon>Dikarya</taxon>
        <taxon>Basidiomycota</taxon>
        <taxon>Agaricomycotina</taxon>
        <taxon>Agaricomycetes</taxon>
        <taxon>Agaricomycetidae</taxon>
        <taxon>Agaricales</taxon>
        <taxon>Marasmiineae</taxon>
        <taxon>Physalacriaceae</taxon>
        <taxon>Desarmillaria</taxon>
    </lineage>
</organism>
<dbReference type="EMBL" id="JAUEPS010000036">
    <property type="protein sequence ID" value="KAK0450386.1"/>
    <property type="molecule type" value="Genomic_DNA"/>
</dbReference>